<name>A0A0M3QVB5_DROBS</name>
<accession>A0A0M3QVB5</accession>
<feature type="region of interest" description="Disordered" evidence="1">
    <location>
        <begin position="98"/>
        <end position="135"/>
    </location>
</feature>
<gene>
    <name evidence="2" type="ORF">Dbus_chr2Rg1708</name>
</gene>
<proteinExistence type="predicted"/>
<dbReference type="Proteomes" id="UP000494163">
    <property type="component" value="Chromosome 2R"/>
</dbReference>
<dbReference type="EMBL" id="CP012524">
    <property type="protein sequence ID" value="ALC42129.1"/>
    <property type="molecule type" value="Genomic_DNA"/>
</dbReference>
<keyword evidence="3" id="KW-1185">Reference proteome</keyword>
<dbReference type="OrthoDB" id="7944726at2759"/>
<feature type="compositionally biased region" description="Basic and acidic residues" evidence="1">
    <location>
        <begin position="108"/>
        <end position="129"/>
    </location>
</feature>
<evidence type="ECO:0000313" key="3">
    <source>
        <dbReference type="Proteomes" id="UP000494163"/>
    </source>
</evidence>
<evidence type="ECO:0000256" key="1">
    <source>
        <dbReference type="SAM" id="MobiDB-lite"/>
    </source>
</evidence>
<sequence length="135" mass="15838">MPLHKKQDYIPIKCEGWNGKFVYPEGSMNNVSKIRRHNQMVTNTNNFYGYSTEPIVLPTAWDGTFVKSGETRIKPERNRSDDQDYYEFDTNPTILPTSWNGEFVSDPTDVRYKPERNHSDPRDYAEANRFKLVPQ</sequence>
<organism evidence="2 3">
    <name type="scientific">Drosophila busckii</name>
    <name type="common">Fruit fly</name>
    <dbReference type="NCBI Taxonomy" id="30019"/>
    <lineage>
        <taxon>Eukaryota</taxon>
        <taxon>Metazoa</taxon>
        <taxon>Ecdysozoa</taxon>
        <taxon>Arthropoda</taxon>
        <taxon>Hexapoda</taxon>
        <taxon>Insecta</taxon>
        <taxon>Pterygota</taxon>
        <taxon>Neoptera</taxon>
        <taxon>Endopterygota</taxon>
        <taxon>Diptera</taxon>
        <taxon>Brachycera</taxon>
        <taxon>Muscomorpha</taxon>
        <taxon>Ephydroidea</taxon>
        <taxon>Drosophilidae</taxon>
        <taxon>Drosophila</taxon>
    </lineage>
</organism>
<reference evidence="2 3" key="1">
    <citation type="submission" date="2015-08" db="EMBL/GenBank/DDBJ databases">
        <title>Ancestral chromatin configuration constrains chromatin evolution on differentiating sex chromosomes in Drosophila.</title>
        <authorList>
            <person name="Zhou Q."/>
            <person name="Bachtrog D."/>
        </authorList>
    </citation>
    <scope>NUCLEOTIDE SEQUENCE [LARGE SCALE GENOMIC DNA]</scope>
    <source>
        <tissue evidence="2">Whole larvae</tissue>
    </source>
</reference>
<protein>
    <submittedName>
        <fullName evidence="2">CG42808</fullName>
    </submittedName>
</protein>
<dbReference type="OMA" id="PPTWSGE"/>
<dbReference type="AlphaFoldDB" id="A0A0M3QVB5"/>
<evidence type="ECO:0000313" key="2">
    <source>
        <dbReference type="EMBL" id="ALC42129.1"/>
    </source>
</evidence>